<protein>
    <recommendedName>
        <fullName evidence="4">BTB domain-containing protein</fullName>
    </recommendedName>
</protein>
<proteinExistence type="predicted"/>
<feature type="region of interest" description="Disordered" evidence="1">
    <location>
        <begin position="587"/>
        <end position="606"/>
    </location>
</feature>
<organism evidence="2 3">
    <name type="scientific">Discina gigas</name>
    <dbReference type="NCBI Taxonomy" id="1032678"/>
    <lineage>
        <taxon>Eukaryota</taxon>
        <taxon>Fungi</taxon>
        <taxon>Dikarya</taxon>
        <taxon>Ascomycota</taxon>
        <taxon>Pezizomycotina</taxon>
        <taxon>Pezizomycetes</taxon>
        <taxon>Pezizales</taxon>
        <taxon>Discinaceae</taxon>
        <taxon>Discina</taxon>
    </lineage>
</organism>
<keyword evidence="3" id="KW-1185">Reference proteome</keyword>
<sequence>MRSSPLSLAAESVFQYDLQRELVIDLNRLRKKACDDGDVVFILSDQTPIWVHSPLFYVAANNKLPMEFGTEAGTAINDRGIIVTMLFVPEENKLEFEEVMNTCYTIENLALLWKAIGGDEVRFRLDRECQNMEMDTSRVRSTLPALMLPDFEIHLRETGRELINEPSSFSLKVHRFLLDARITYYRLKTRSGLKLKDATPMSSNLSRMVFTEFSLWSIAMYVYCGIPSIIFDLDPNLQDYITEPATGLKRNSHCNEFRTERRLPAEGIEYGLLEISKAANFLLAPELDNWAHFQLYRLAHRFQCTGSGCAELIPYIIDAIHCNDITDEWLFNTGISWLARYENIPHLWKWTLLHKLKVIPLLIEKIMETDWESSMDEETRSRRGENSIGLFARLWKLKQYASMTKDSVRWYSELIEPLMVHATRVVLEDLGNSVTFSRLETLLNGMSFSKLAGEELLARAINLACAEGNPMKDWSVVETLLELCEKKQAASPAKGQRVRPPTDNVTVGLPPMEEQPESKEEDEESNDGKQNLVETLAVLSNNTSIPDQAGKEGKENKPLDGRLKGSAAPFVPGKGIINPGTISNSGNSLLNAESNHSEKPSQENTRVFVSQDARHWSGTEESFRESVVHPKRQGFKTRRMTSTPILQTSQSSEMRAGTRRNWDRSYTNPTVGEAVPSHHQILNIILMPKSGCDQGLTEVVKGNWED</sequence>
<reference evidence="2 3" key="1">
    <citation type="submission" date="2024-02" db="EMBL/GenBank/DDBJ databases">
        <title>Discinaceae phylogenomics.</title>
        <authorList>
            <person name="Dirks A.C."/>
            <person name="James T.Y."/>
        </authorList>
    </citation>
    <scope>NUCLEOTIDE SEQUENCE [LARGE SCALE GENOMIC DNA]</scope>
    <source>
        <strain evidence="2 3">ACD0624</strain>
    </source>
</reference>
<evidence type="ECO:0000256" key="1">
    <source>
        <dbReference type="SAM" id="MobiDB-lite"/>
    </source>
</evidence>
<feature type="compositionally biased region" description="Basic and acidic residues" evidence="1">
    <location>
        <begin position="549"/>
        <end position="563"/>
    </location>
</feature>
<evidence type="ECO:0008006" key="4">
    <source>
        <dbReference type="Google" id="ProtNLM"/>
    </source>
</evidence>
<name>A0ABR3GHF9_9PEZI</name>
<dbReference type="Proteomes" id="UP001447188">
    <property type="component" value="Unassembled WGS sequence"/>
</dbReference>
<comment type="caution">
    <text evidence="2">The sequence shown here is derived from an EMBL/GenBank/DDBJ whole genome shotgun (WGS) entry which is preliminary data.</text>
</comment>
<feature type="region of interest" description="Disordered" evidence="1">
    <location>
        <begin position="540"/>
        <end position="579"/>
    </location>
</feature>
<feature type="region of interest" description="Disordered" evidence="1">
    <location>
        <begin position="489"/>
        <end position="528"/>
    </location>
</feature>
<dbReference type="EMBL" id="JBBBZM010000071">
    <property type="protein sequence ID" value="KAL0635377.1"/>
    <property type="molecule type" value="Genomic_DNA"/>
</dbReference>
<accession>A0ABR3GHF9</accession>
<evidence type="ECO:0000313" key="2">
    <source>
        <dbReference type="EMBL" id="KAL0635377.1"/>
    </source>
</evidence>
<evidence type="ECO:0000313" key="3">
    <source>
        <dbReference type="Proteomes" id="UP001447188"/>
    </source>
</evidence>
<gene>
    <name evidence="2" type="ORF">Q9L58_005675</name>
</gene>